<evidence type="ECO:0000256" key="2">
    <source>
        <dbReference type="ARBA" id="ARBA00022827"/>
    </source>
</evidence>
<feature type="domain" description="FAD-binding" evidence="4">
    <location>
        <begin position="8"/>
        <end position="347"/>
    </location>
</feature>
<dbReference type="EMBL" id="QGMK01000470">
    <property type="protein sequence ID" value="TVY81500.1"/>
    <property type="molecule type" value="Genomic_DNA"/>
</dbReference>
<gene>
    <name evidence="5" type="ORF">LSUE1_G004409</name>
</gene>
<evidence type="ECO:0000259" key="4">
    <source>
        <dbReference type="Pfam" id="PF01494"/>
    </source>
</evidence>
<comment type="caution">
    <text evidence="5">The sequence shown here is derived from an EMBL/GenBank/DDBJ whole genome shotgun (WGS) entry which is preliminary data.</text>
</comment>
<dbReference type="PANTHER" id="PTHR46865">
    <property type="entry name" value="OXIDOREDUCTASE-RELATED"/>
    <property type="match status" value="1"/>
</dbReference>
<dbReference type="GO" id="GO:0071949">
    <property type="term" value="F:FAD binding"/>
    <property type="evidence" value="ECO:0007669"/>
    <property type="project" value="InterPro"/>
</dbReference>
<name>A0A8T9CCD5_9HELO</name>
<accession>A0A8T9CCD5</accession>
<reference evidence="5 6" key="1">
    <citation type="submission" date="2018-05" db="EMBL/GenBank/DDBJ databases">
        <title>Genome sequencing and assembly of the regulated plant pathogen Lachnellula willkommii and related sister species for the development of diagnostic species identification markers.</title>
        <authorList>
            <person name="Giroux E."/>
            <person name="Bilodeau G."/>
        </authorList>
    </citation>
    <scope>NUCLEOTIDE SEQUENCE [LARGE SCALE GENOMIC DNA]</scope>
    <source>
        <strain evidence="5 6">CBS 268.59</strain>
    </source>
</reference>
<dbReference type="Proteomes" id="UP000469558">
    <property type="component" value="Unassembled WGS sequence"/>
</dbReference>
<dbReference type="InterPro" id="IPR036188">
    <property type="entry name" value="FAD/NAD-bd_sf"/>
</dbReference>
<dbReference type="SUPFAM" id="SSF51905">
    <property type="entry name" value="FAD/NAD(P)-binding domain"/>
    <property type="match status" value="1"/>
</dbReference>
<dbReference type="Gene3D" id="3.50.50.60">
    <property type="entry name" value="FAD/NAD(P)-binding domain"/>
    <property type="match status" value="1"/>
</dbReference>
<dbReference type="PANTHER" id="PTHR46865:SF2">
    <property type="entry name" value="MONOOXYGENASE"/>
    <property type="match status" value="1"/>
</dbReference>
<organism evidence="5 6">
    <name type="scientific">Lachnellula suecica</name>
    <dbReference type="NCBI Taxonomy" id="602035"/>
    <lineage>
        <taxon>Eukaryota</taxon>
        <taxon>Fungi</taxon>
        <taxon>Dikarya</taxon>
        <taxon>Ascomycota</taxon>
        <taxon>Pezizomycotina</taxon>
        <taxon>Leotiomycetes</taxon>
        <taxon>Helotiales</taxon>
        <taxon>Lachnaceae</taxon>
        <taxon>Lachnellula</taxon>
    </lineage>
</organism>
<keyword evidence="6" id="KW-1185">Reference proteome</keyword>
<keyword evidence="1" id="KW-0285">Flavoprotein</keyword>
<keyword evidence="3" id="KW-0560">Oxidoreductase</keyword>
<protein>
    <recommendedName>
        <fullName evidence="4">FAD-binding domain-containing protein</fullName>
    </recommendedName>
</protein>
<evidence type="ECO:0000313" key="6">
    <source>
        <dbReference type="Proteomes" id="UP000469558"/>
    </source>
</evidence>
<proteinExistence type="predicted"/>
<evidence type="ECO:0000313" key="5">
    <source>
        <dbReference type="EMBL" id="TVY81500.1"/>
    </source>
</evidence>
<dbReference type="InterPro" id="IPR002938">
    <property type="entry name" value="FAD-bd"/>
</dbReference>
<dbReference type="PRINTS" id="PR00420">
    <property type="entry name" value="RNGMNOXGNASE"/>
</dbReference>
<evidence type="ECO:0000256" key="1">
    <source>
        <dbReference type="ARBA" id="ARBA00022630"/>
    </source>
</evidence>
<dbReference type="AlphaFoldDB" id="A0A8T9CCD5"/>
<dbReference type="OrthoDB" id="655030at2759"/>
<sequence>MSLSGPRLKVLISGAGIAGPCLAYWLSRTRLDVVITIVERSPVPRVTGQAIDIRGPAIEVVKAMRLEEAIRSRITQEEGTSILNSSGKAFASFKAGDIFTAEYEILRADLAGLFLEATESLGGVSYMYGDSIKALEQTEKGANVTFAGGSKGTFDLVVAADGSTSSTRTMILDEEDLKNSYNFIGQYIAFFSIPSLPIAPNIWQWYNVPKGLCIMLRPHRNASTMGAYLCITTPAHGKRDTVVEEAMEKGSDATKKMLHSYFENLGWEAKRVLQGMDSASDFYMTKAAQVKLPKWTNGRALVLGDAAHATFGIGTSLAIESAYILAGELSKIKSSDEVPQALERYEGVFRPLVPTACFSTDFMGIGAEEFIVVGWHGGNDLELPVYDWVK</sequence>
<dbReference type="GO" id="GO:0016491">
    <property type="term" value="F:oxidoreductase activity"/>
    <property type="evidence" value="ECO:0007669"/>
    <property type="project" value="UniProtKB-KW"/>
</dbReference>
<keyword evidence="2" id="KW-0274">FAD</keyword>
<evidence type="ECO:0000256" key="3">
    <source>
        <dbReference type="ARBA" id="ARBA00023002"/>
    </source>
</evidence>
<dbReference type="Pfam" id="PF01494">
    <property type="entry name" value="FAD_binding_3"/>
    <property type="match status" value="1"/>
</dbReference>
<dbReference type="InterPro" id="IPR051704">
    <property type="entry name" value="FAD_aromatic-hydroxylase"/>
</dbReference>